<sequence length="391" mass="42526">MAGVVCAAASVASISNGAASAQTSVETSSQVAFDGSAEALVAWSKQPTAGDDLNDLYAFLHAASPWHQFPLWNLWGEQTPYTPDKERDFAAPRLVKREKDERFDVDRLWIESPAMRRVVQVQVQYPRDRITPAPMLYLLDGVSAPVQSGWLRKGDVQGALAHEHVTAIMPVEAGGTNYTDWNETDPYLGRSMWETVLIDELPGVLESSEAGIPFNGQRYIGGLSMGGSAAVRLANLHPDRFAGAFSVSGCYSSVNTTGRELFNLAARSMGGNPDLMWGRDITPQRIRNDVVANPAGIASMPTYIYSADGQAGPSDVESARTEGIDELFGNIVLEKMVNRCTHELEDSLNAKGLGNGNVTFDYHTGGVHAWSYYKQQLPVAWANVTKGAYTY</sequence>
<dbReference type="SUPFAM" id="SSF53474">
    <property type="entry name" value="alpha/beta-Hydrolases"/>
    <property type="match status" value="1"/>
</dbReference>
<dbReference type="KEGG" id="cvt:B843_00305"/>
<keyword evidence="2" id="KW-0808">Transferase</keyword>
<evidence type="ECO:0000256" key="1">
    <source>
        <dbReference type="SAM" id="SignalP"/>
    </source>
</evidence>
<dbReference type="PATRIC" id="fig|1224164.3.peg.62"/>
<dbReference type="PANTHER" id="PTHR48098:SF1">
    <property type="entry name" value="DIACYLGLYCEROL ACYLTRANSFERASE_MYCOLYLTRANSFERASE AG85A"/>
    <property type="match status" value="1"/>
</dbReference>
<dbReference type="eggNOG" id="COG0627">
    <property type="taxonomic scope" value="Bacteria"/>
</dbReference>
<dbReference type="InterPro" id="IPR000801">
    <property type="entry name" value="Esterase-like"/>
</dbReference>
<gene>
    <name evidence="2" type="ORF">B843_00305</name>
</gene>
<keyword evidence="1" id="KW-0732">Signal</keyword>
<evidence type="ECO:0000313" key="2">
    <source>
        <dbReference type="EMBL" id="AHI21457.1"/>
    </source>
</evidence>
<dbReference type="STRING" id="1224164.B843_00305"/>
<name>W5XWY9_9CORY</name>
<dbReference type="InterPro" id="IPR050583">
    <property type="entry name" value="Mycobacterial_A85_antigen"/>
</dbReference>
<reference evidence="2 3" key="1">
    <citation type="submission" date="2013-02" db="EMBL/GenBank/DDBJ databases">
        <title>The complete genome sequence of Corynebacterium vitaeruminis DSM 20294.</title>
        <authorList>
            <person name="Ruckert C."/>
            <person name="Albersmeier A."/>
            <person name="Kalinowski J."/>
        </authorList>
    </citation>
    <scope>NUCLEOTIDE SEQUENCE [LARGE SCALE GENOMIC DNA]</scope>
    <source>
        <strain evidence="3">ATCC 10234</strain>
    </source>
</reference>
<dbReference type="Pfam" id="PF00756">
    <property type="entry name" value="Esterase"/>
    <property type="match status" value="1"/>
</dbReference>
<dbReference type="Gene3D" id="3.40.50.1820">
    <property type="entry name" value="alpha/beta hydrolase"/>
    <property type="match status" value="1"/>
</dbReference>
<proteinExistence type="predicted"/>
<dbReference type="HOGENOM" id="CLU_026624_0_1_11"/>
<dbReference type="GO" id="GO:0016747">
    <property type="term" value="F:acyltransferase activity, transferring groups other than amino-acyl groups"/>
    <property type="evidence" value="ECO:0007669"/>
    <property type="project" value="TreeGrafter"/>
</dbReference>
<keyword evidence="3" id="KW-1185">Reference proteome</keyword>
<protein>
    <submittedName>
        <fullName evidence="2">Trehalose corynomycolyl transferase D</fullName>
    </submittedName>
</protein>
<organism evidence="2 3">
    <name type="scientific">Corynebacterium vitaeruminis DSM 20294</name>
    <dbReference type="NCBI Taxonomy" id="1224164"/>
    <lineage>
        <taxon>Bacteria</taxon>
        <taxon>Bacillati</taxon>
        <taxon>Actinomycetota</taxon>
        <taxon>Actinomycetes</taxon>
        <taxon>Mycobacteriales</taxon>
        <taxon>Corynebacteriaceae</taxon>
        <taxon>Corynebacterium</taxon>
    </lineage>
</organism>
<dbReference type="PANTHER" id="PTHR48098">
    <property type="entry name" value="ENTEROCHELIN ESTERASE-RELATED"/>
    <property type="match status" value="1"/>
</dbReference>
<dbReference type="EMBL" id="CP004353">
    <property type="protein sequence ID" value="AHI21457.1"/>
    <property type="molecule type" value="Genomic_DNA"/>
</dbReference>
<dbReference type="InterPro" id="IPR029058">
    <property type="entry name" value="AB_hydrolase_fold"/>
</dbReference>
<feature type="chain" id="PRO_5004874814" evidence="1">
    <location>
        <begin position="22"/>
        <end position="391"/>
    </location>
</feature>
<feature type="signal peptide" evidence="1">
    <location>
        <begin position="1"/>
        <end position="21"/>
    </location>
</feature>
<evidence type="ECO:0000313" key="3">
    <source>
        <dbReference type="Proteomes" id="UP000019222"/>
    </source>
</evidence>
<accession>W5XWY9</accession>
<dbReference type="Proteomes" id="UP000019222">
    <property type="component" value="Chromosome"/>
</dbReference>
<dbReference type="AlphaFoldDB" id="W5XWY9"/>